<feature type="transmembrane region" description="Helical" evidence="12">
    <location>
        <begin position="114"/>
        <end position="133"/>
    </location>
</feature>
<evidence type="ECO:0000256" key="10">
    <source>
        <dbReference type="RuleBase" id="RU000688"/>
    </source>
</evidence>
<dbReference type="PROSITE" id="PS50262">
    <property type="entry name" value="G_PROTEIN_RECEP_F1_2"/>
    <property type="match status" value="1"/>
</dbReference>
<comment type="similarity">
    <text evidence="2 10">Belongs to the G-protein coupled receptor 1 family.</text>
</comment>
<sequence length="440" mass="47403">MGGWQLGVISAIGLMLNAYIVIIVILTRQTRTPASAATPATTVLLVHLGAVEIILCLVILIASSTNGVPCVLHGFVLALLHPVALWTVTGLNCDRYCAIAAPLHYAGLVSTKRVAFALVTAWSGILLLCLPPLCGLAPPYRYDPGLGWCVPDLGAVGWGMEATWYAVTYTSLGLALPAALVTACNLRVLRIARYHRHRIASAIYQVTLSAQVTITHQRNPFSLMPATWMQGNAGGPPRLRSPATCTVVQLLGSLYTMYLPYCVLIAWKVCTGQQSLPEPPAEVETFAATLLACSAPVNGLLYGLKSRALRHSVRNYFRKKATESELHQEIQARVPSVTGSRRPSMSTATTHFPMLLAHRCLSEVLLPSDEQQRPAALRTATSCNTLGIPSIRANISGEGRQLGDSMARTESGVPLLRDQDQGLPLSDPSDQPDERSPEET</sequence>
<evidence type="ECO:0000256" key="4">
    <source>
        <dbReference type="ARBA" id="ARBA00022692"/>
    </source>
</evidence>
<feature type="transmembrane region" description="Helical" evidence="12">
    <location>
        <begin position="166"/>
        <end position="189"/>
    </location>
</feature>
<evidence type="ECO:0000256" key="3">
    <source>
        <dbReference type="ARBA" id="ARBA00022475"/>
    </source>
</evidence>
<keyword evidence="6 10" id="KW-0297">G-protein coupled receptor</keyword>
<keyword evidence="8 10" id="KW-0675">Receptor</keyword>
<gene>
    <name evidence="15" type="primary">LOC107219279</name>
</gene>
<comment type="subcellular location">
    <subcellularLocation>
        <location evidence="1">Cell membrane</location>
        <topology evidence="1">Multi-pass membrane protein</topology>
    </subcellularLocation>
</comment>
<dbReference type="PANTHER" id="PTHR24249:SF406">
    <property type="entry name" value="G-PROTEIN COUPLED RECEPTORS FAMILY 1 PROFILE DOMAIN-CONTAINING PROTEIN"/>
    <property type="match status" value="1"/>
</dbReference>
<dbReference type="Pfam" id="PF00001">
    <property type="entry name" value="7tm_1"/>
    <property type="match status" value="1"/>
</dbReference>
<evidence type="ECO:0000256" key="8">
    <source>
        <dbReference type="ARBA" id="ARBA00023170"/>
    </source>
</evidence>
<evidence type="ECO:0000256" key="7">
    <source>
        <dbReference type="ARBA" id="ARBA00023136"/>
    </source>
</evidence>
<evidence type="ECO:0000256" key="2">
    <source>
        <dbReference type="ARBA" id="ARBA00010663"/>
    </source>
</evidence>
<evidence type="ECO:0000259" key="13">
    <source>
        <dbReference type="PROSITE" id="PS50262"/>
    </source>
</evidence>
<dbReference type="RefSeq" id="XP_015512949.1">
    <property type="nucleotide sequence ID" value="XM_015657463.2"/>
</dbReference>
<name>A0A6J0BDI0_NEOLC</name>
<dbReference type="GO" id="GO:0004930">
    <property type="term" value="F:G protein-coupled receptor activity"/>
    <property type="evidence" value="ECO:0007669"/>
    <property type="project" value="UniProtKB-KW"/>
</dbReference>
<keyword evidence="4 10" id="KW-0812">Transmembrane</keyword>
<dbReference type="KEGG" id="nlo:107219279"/>
<feature type="transmembrane region" description="Helical" evidence="12">
    <location>
        <begin position="286"/>
        <end position="304"/>
    </location>
</feature>
<dbReference type="AlphaFoldDB" id="A0A6J0BDI0"/>
<keyword evidence="7 12" id="KW-0472">Membrane</keyword>
<feature type="transmembrane region" description="Helical" evidence="12">
    <location>
        <begin position="39"/>
        <end position="62"/>
    </location>
</feature>
<dbReference type="GO" id="GO:0005886">
    <property type="term" value="C:plasma membrane"/>
    <property type="evidence" value="ECO:0007669"/>
    <property type="project" value="UniProtKB-SubCell"/>
</dbReference>
<keyword evidence="14" id="KW-1185">Reference proteome</keyword>
<dbReference type="Proteomes" id="UP000829291">
    <property type="component" value="Chromosome 5"/>
</dbReference>
<dbReference type="OrthoDB" id="6159456at2759"/>
<dbReference type="GeneID" id="107219279"/>
<dbReference type="CDD" id="cd00637">
    <property type="entry name" value="7tm_classA_rhodopsin-like"/>
    <property type="match status" value="1"/>
</dbReference>
<evidence type="ECO:0000256" key="12">
    <source>
        <dbReference type="SAM" id="Phobius"/>
    </source>
</evidence>
<keyword evidence="5 12" id="KW-1133">Transmembrane helix</keyword>
<dbReference type="Gene3D" id="1.20.1070.10">
    <property type="entry name" value="Rhodopsin 7-helix transmembrane proteins"/>
    <property type="match status" value="1"/>
</dbReference>
<evidence type="ECO:0000313" key="15">
    <source>
        <dbReference type="RefSeq" id="XP_015512949.1"/>
    </source>
</evidence>
<accession>A0A6J0BDI0</accession>
<feature type="transmembrane region" description="Helical" evidence="12">
    <location>
        <begin position="6"/>
        <end position="27"/>
    </location>
</feature>
<feature type="transmembrane region" description="Helical" evidence="12">
    <location>
        <begin position="74"/>
        <end position="93"/>
    </location>
</feature>
<evidence type="ECO:0000256" key="1">
    <source>
        <dbReference type="ARBA" id="ARBA00004651"/>
    </source>
</evidence>
<dbReference type="PROSITE" id="PS00237">
    <property type="entry name" value="G_PROTEIN_RECEP_F1_1"/>
    <property type="match status" value="1"/>
</dbReference>
<feature type="transmembrane region" description="Helical" evidence="12">
    <location>
        <begin position="247"/>
        <end position="266"/>
    </location>
</feature>
<keyword evidence="9 10" id="KW-0807">Transducer</keyword>
<dbReference type="SUPFAM" id="SSF81321">
    <property type="entry name" value="Family A G protein-coupled receptor-like"/>
    <property type="match status" value="1"/>
</dbReference>
<evidence type="ECO:0000313" key="14">
    <source>
        <dbReference type="Proteomes" id="UP000829291"/>
    </source>
</evidence>
<feature type="domain" description="G-protein coupled receptors family 1 profile" evidence="13">
    <location>
        <begin position="16"/>
        <end position="302"/>
    </location>
</feature>
<evidence type="ECO:0000256" key="5">
    <source>
        <dbReference type="ARBA" id="ARBA00022989"/>
    </source>
</evidence>
<feature type="region of interest" description="Disordered" evidence="11">
    <location>
        <begin position="396"/>
        <end position="440"/>
    </location>
</feature>
<dbReference type="InParanoid" id="A0A6J0BDI0"/>
<evidence type="ECO:0000256" key="9">
    <source>
        <dbReference type="ARBA" id="ARBA00023224"/>
    </source>
</evidence>
<evidence type="ECO:0000256" key="11">
    <source>
        <dbReference type="SAM" id="MobiDB-lite"/>
    </source>
</evidence>
<dbReference type="InterPro" id="IPR000276">
    <property type="entry name" value="GPCR_Rhodpsn"/>
</dbReference>
<protein>
    <submittedName>
        <fullName evidence="15">G-protein coupled receptor 161-like</fullName>
    </submittedName>
</protein>
<dbReference type="PRINTS" id="PR00237">
    <property type="entry name" value="GPCRRHODOPSN"/>
</dbReference>
<dbReference type="InterPro" id="IPR050569">
    <property type="entry name" value="TAAR"/>
</dbReference>
<dbReference type="PANTHER" id="PTHR24249">
    <property type="entry name" value="HISTAMINE RECEPTOR-RELATED G-PROTEIN COUPLED RECEPTOR"/>
    <property type="match status" value="1"/>
</dbReference>
<evidence type="ECO:0000256" key="6">
    <source>
        <dbReference type="ARBA" id="ARBA00023040"/>
    </source>
</evidence>
<proteinExistence type="inferred from homology"/>
<organism evidence="15">
    <name type="scientific">Neodiprion lecontei</name>
    <name type="common">Redheaded pine sawfly</name>
    <dbReference type="NCBI Taxonomy" id="441921"/>
    <lineage>
        <taxon>Eukaryota</taxon>
        <taxon>Metazoa</taxon>
        <taxon>Ecdysozoa</taxon>
        <taxon>Arthropoda</taxon>
        <taxon>Hexapoda</taxon>
        <taxon>Insecta</taxon>
        <taxon>Pterygota</taxon>
        <taxon>Neoptera</taxon>
        <taxon>Endopterygota</taxon>
        <taxon>Hymenoptera</taxon>
        <taxon>Tenthredinoidea</taxon>
        <taxon>Diprionidae</taxon>
        <taxon>Diprioninae</taxon>
        <taxon>Neodiprion</taxon>
    </lineage>
</organism>
<keyword evidence="3" id="KW-1003">Cell membrane</keyword>
<reference evidence="15" key="1">
    <citation type="submission" date="2025-08" db="UniProtKB">
        <authorList>
            <consortium name="RefSeq"/>
        </authorList>
    </citation>
    <scope>IDENTIFICATION</scope>
    <source>
        <tissue evidence="15">Thorax and Abdomen</tissue>
    </source>
</reference>
<dbReference type="InterPro" id="IPR017452">
    <property type="entry name" value="GPCR_Rhodpsn_7TM"/>
</dbReference>